<name>A0A3Q7ID09_SOLLC</name>
<keyword evidence="13" id="KW-1185">Reference proteome</keyword>
<gene>
    <name evidence="12" type="primary">LOC101263549</name>
</gene>
<feature type="transmembrane region" description="Helical" evidence="8">
    <location>
        <begin position="325"/>
        <end position="343"/>
    </location>
</feature>
<dbReference type="Pfam" id="PF03351">
    <property type="entry name" value="DOMON"/>
    <property type="match status" value="1"/>
</dbReference>
<dbReference type="RefSeq" id="XP_004248080.1">
    <property type="nucleotide sequence ID" value="XM_004248032.5"/>
</dbReference>
<dbReference type="CDD" id="cd09631">
    <property type="entry name" value="DOMON_DOH"/>
    <property type="match status" value="1"/>
</dbReference>
<evidence type="ECO:0000256" key="4">
    <source>
        <dbReference type="ARBA" id="ARBA00022729"/>
    </source>
</evidence>
<dbReference type="Gene3D" id="1.20.120.1770">
    <property type="match status" value="1"/>
</dbReference>
<sequence length="388" mass="43551">MAMISRLLMLSLFIMLISLAQRKGMVKGFDEDAKALCSVNLAQFLPPPYGGLENMICQPVWNSYLLRYSQTKDNVVTIVLSTVYTTGWVGMGFSRDGKMINSSCMVGWVNPEGQGKIRQYYVEGLTPSKIKPEKGELPLTSVPPLVYLQGATIYLAFQLKYPNRLKNQPILLAFATKYPHHHHLTVHDDKTTILFDFSSGNSFDVSAGSNDYTSSRKTHGVLGILGWGLFCPFGAIFARYLKNQRSWYYFHVSAQFIGFILGFAGVVLGLQLHNKLQVHIPAHEGIGILVLVLSILQVLAFFLRPDRDSKYRKCWNLYHGWVGRIALFFAAINIVLGMHYAGAGEGWKIGYGFLLGMIMLVCIVLETLLRLKKLDDPTHLPTYPMNSI</sequence>
<evidence type="ECO:0000313" key="13">
    <source>
        <dbReference type="Proteomes" id="UP000004994"/>
    </source>
</evidence>
<dbReference type="InterPro" id="IPR005018">
    <property type="entry name" value="DOMON_domain"/>
</dbReference>
<evidence type="ECO:0000313" key="12">
    <source>
        <dbReference type="EnsemblPlants" id="Solyc10g009480.3.1"/>
    </source>
</evidence>
<dbReference type="PANTHER" id="PTHR23130">
    <property type="entry name" value="CYTOCHROME B561 AND DOMON DOMAIN-CONTAINING PROTEIN"/>
    <property type="match status" value="1"/>
</dbReference>
<evidence type="ECO:0000259" key="11">
    <source>
        <dbReference type="PROSITE" id="PS50939"/>
    </source>
</evidence>
<evidence type="ECO:0000256" key="5">
    <source>
        <dbReference type="ARBA" id="ARBA00022982"/>
    </source>
</evidence>
<reference evidence="12" key="1">
    <citation type="journal article" date="2012" name="Nature">
        <title>The tomato genome sequence provides insights into fleshy fruit evolution.</title>
        <authorList>
            <consortium name="Tomato Genome Consortium"/>
        </authorList>
    </citation>
    <scope>NUCLEOTIDE SEQUENCE [LARGE SCALE GENOMIC DNA]</scope>
    <source>
        <strain evidence="12">cv. Heinz 1706</strain>
    </source>
</reference>
<dbReference type="AlphaFoldDB" id="A0A3Q7ID09"/>
<dbReference type="Proteomes" id="UP000004994">
    <property type="component" value="Chromosome 10"/>
</dbReference>
<dbReference type="Pfam" id="PF03188">
    <property type="entry name" value="Cytochrom_B561"/>
    <property type="match status" value="1"/>
</dbReference>
<protein>
    <recommendedName>
        <fullName evidence="14">Cytochrome b561 and DOMON domain-containing protein</fullName>
    </recommendedName>
</protein>
<dbReference type="OMA" id="LHICIQF"/>
<dbReference type="GeneID" id="101263549"/>
<keyword evidence="6 8" id="KW-1133">Transmembrane helix</keyword>
<keyword evidence="2" id="KW-0813">Transport</keyword>
<evidence type="ECO:0000256" key="3">
    <source>
        <dbReference type="ARBA" id="ARBA00022692"/>
    </source>
</evidence>
<dbReference type="RefSeq" id="XP_010327008.1">
    <property type="nucleotide sequence ID" value="XM_010328706.4"/>
</dbReference>
<feature type="transmembrane region" description="Helical" evidence="8">
    <location>
        <begin position="285"/>
        <end position="304"/>
    </location>
</feature>
<feature type="transmembrane region" description="Helical" evidence="8">
    <location>
        <begin position="220"/>
        <end position="241"/>
    </location>
</feature>
<dbReference type="PaxDb" id="4081-Solyc10g009480.2.1"/>
<keyword evidence="7 8" id="KW-0472">Membrane</keyword>
<keyword evidence="4 9" id="KW-0732">Signal</keyword>
<organism evidence="12">
    <name type="scientific">Solanum lycopersicum</name>
    <name type="common">Tomato</name>
    <name type="synonym">Lycopersicon esculentum</name>
    <dbReference type="NCBI Taxonomy" id="4081"/>
    <lineage>
        <taxon>Eukaryota</taxon>
        <taxon>Viridiplantae</taxon>
        <taxon>Streptophyta</taxon>
        <taxon>Embryophyta</taxon>
        <taxon>Tracheophyta</taxon>
        <taxon>Spermatophyta</taxon>
        <taxon>Magnoliopsida</taxon>
        <taxon>eudicotyledons</taxon>
        <taxon>Gunneridae</taxon>
        <taxon>Pentapetalae</taxon>
        <taxon>asterids</taxon>
        <taxon>lamiids</taxon>
        <taxon>Solanales</taxon>
        <taxon>Solanaceae</taxon>
        <taxon>Solanoideae</taxon>
        <taxon>Solaneae</taxon>
        <taxon>Solanum</taxon>
        <taxon>Solanum subgen. Lycopersicon</taxon>
    </lineage>
</organism>
<feature type="domain" description="DOMON" evidence="10">
    <location>
        <begin position="62"/>
        <end position="177"/>
    </location>
</feature>
<dbReference type="PROSITE" id="PS50836">
    <property type="entry name" value="DOMON"/>
    <property type="match status" value="1"/>
</dbReference>
<accession>A0A3Q7ID09</accession>
<feature type="chain" id="PRO_5018671034" description="Cytochrome b561 and DOMON domain-containing protein" evidence="9">
    <location>
        <begin position="23"/>
        <end position="388"/>
    </location>
</feature>
<dbReference type="GO" id="GO:0016020">
    <property type="term" value="C:membrane"/>
    <property type="evidence" value="ECO:0007669"/>
    <property type="project" value="UniProtKB-SubCell"/>
</dbReference>
<feature type="signal peptide" evidence="9">
    <location>
        <begin position="1"/>
        <end position="22"/>
    </location>
</feature>
<dbReference type="Gramene" id="Solyc10g009480.3.1">
    <property type="protein sequence ID" value="Solyc10g009480.3.1"/>
    <property type="gene ID" value="Solyc10g009480.3"/>
</dbReference>
<evidence type="ECO:0000256" key="2">
    <source>
        <dbReference type="ARBA" id="ARBA00022448"/>
    </source>
</evidence>
<evidence type="ECO:0000256" key="6">
    <source>
        <dbReference type="ARBA" id="ARBA00022989"/>
    </source>
</evidence>
<dbReference type="EnsemblPlants" id="Solyc10g009480.3.1">
    <property type="protein sequence ID" value="Solyc10g009480.3.1"/>
    <property type="gene ID" value="Solyc10g009480.3"/>
</dbReference>
<evidence type="ECO:0000256" key="7">
    <source>
        <dbReference type="ARBA" id="ARBA00023136"/>
    </source>
</evidence>
<dbReference type="SMART" id="SM00665">
    <property type="entry name" value="B561"/>
    <property type="match status" value="1"/>
</dbReference>
<evidence type="ECO:0008006" key="14">
    <source>
        <dbReference type="Google" id="ProtNLM"/>
    </source>
</evidence>
<dbReference type="SMART" id="SM00664">
    <property type="entry name" value="DoH"/>
    <property type="match status" value="1"/>
</dbReference>
<dbReference type="PANTHER" id="PTHR23130:SF115">
    <property type="entry name" value="OS01G0680900 PROTEIN"/>
    <property type="match status" value="1"/>
</dbReference>
<feature type="transmembrane region" description="Helical" evidence="8">
    <location>
        <begin position="349"/>
        <end position="369"/>
    </location>
</feature>
<feature type="transmembrane region" description="Helical" evidence="8">
    <location>
        <begin position="248"/>
        <end position="273"/>
    </location>
</feature>
<proteinExistence type="predicted"/>
<comment type="subcellular location">
    <subcellularLocation>
        <location evidence="1">Membrane</location>
    </subcellularLocation>
</comment>
<dbReference type="InterPro" id="IPR006593">
    <property type="entry name" value="Cyt_b561/ferric_Rdtase_TM"/>
</dbReference>
<feature type="domain" description="Cytochrome b561" evidence="11">
    <location>
        <begin position="178"/>
        <end position="374"/>
    </location>
</feature>
<evidence type="ECO:0000256" key="1">
    <source>
        <dbReference type="ARBA" id="ARBA00004370"/>
    </source>
</evidence>
<dbReference type="STRING" id="4081.A0A3Q7ID09"/>
<dbReference type="OrthoDB" id="19261at2759"/>
<dbReference type="SMR" id="A0A3Q7ID09"/>
<keyword evidence="3 8" id="KW-0812">Transmembrane</keyword>
<evidence type="ECO:0000259" key="10">
    <source>
        <dbReference type="PROSITE" id="PS50836"/>
    </source>
</evidence>
<evidence type="ECO:0000256" key="9">
    <source>
        <dbReference type="SAM" id="SignalP"/>
    </source>
</evidence>
<dbReference type="CDD" id="cd08760">
    <property type="entry name" value="Cyt_b561_FRRS1_like"/>
    <property type="match status" value="1"/>
</dbReference>
<dbReference type="KEGG" id="sly:101263549"/>
<dbReference type="InterPro" id="IPR045266">
    <property type="entry name" value="DOH_DOMON"/>
</dbReference>
<keyword evidence="5" id="KW-0249">Electron transport</keyword>
<reference evidence="12" key="2">
    <citation type="submission" date="2019-01" db="UniProtKB">
        <authorList>
            <consortium name="EnsemblPlants"/>
        </authorList>
    </citation>
    <scope>IDENTIFICATION</scope>
    <source>
        <strain evidence="12">cv. Heinz 1706</strain>
    </source>
</reference>
<dbReference type="PROSITE" id="PS50939">
    <property type="entry name" value="CYTOCHROME_B561"/>
    <property type="match status" value="1"/>
</dbReference>
<evidence type="ECO:0000256" key="8">
    <source>
        <dbReference type="SAM" id="Phobius"/>
    </source>
</evidence>
<dbReference type="InParanoid" id="A0A3Q7ID09"/>